<dbReference type="AlphaFoldDB" id="A0AAN1SXK3"/>
<evidence type="ECO:0000259" key="8">
    <source>
        <dbReference type="SMART" id="SM00900"/>
    </source>
</evidence>
<dbReference type="GO" id="GO:0009055">
    <property type="term" value="F:electron transfer activity"/>
    <property type="evidence" value="ECO:0007669"/>
    <property type="project" value="InterPro"/>
</dbReference>
<keyword evidence="6" id="KW-1278">Translocase</keyword>
<dbReference type="Proteomes" id="UP001319121">
    <property type="component" value="Chromosome"/>
</dbReference>
<keyword evidence="6" id="KW-0997">Cell inner membrane</keyword>
<comment type="subcellular location">
    <subcellularLocation>
        <location evidence="6">Cell inner membrane</location>
        <topology evidence="6">Single-pass membrane protein</topology>
    </subcellularLocation>
</comment>
<evidence type="ECO:0000256" key="3">
    <source>
        <dbReference type="ARBA" id="ARBA00022630"/>
    </source>
</evidence>
<reference evidence="9 10" key="1">
    <citation type="submission" date="2019-03" db="EMBL/GenBank/DDBJ databases">
        <title>Complete genome sequence of Ferrigenium kumadai strain An22, a microaerophilic iron-oxidizing bacterium isolated from a paddy field soil.</title>
        <authorList>
            <person name="Watanabe T."/>
            <person name="Asakawa S."/>
        </authorList>
    </citation>
    <scope>NUCLEOTIDE SEQUENCE [LARGE SCALE GENOMIC DNA]</scope>
    <source>
        <strain evidence="9 10">An22</strain>
    </source>
</reference>
<dbReference type="Pfam" id="PF04205">
    <property type="entry name" value="FMN_bind"/>
    <property type="match status" value="1"/>
</dbReference>
<evidence type="ECO:0000256" key="1">
    <source>
        <dbReference type="ARBA" id="ARBA00022448"/>
    </source>
</evidence>
<comment type="similarity">
    <text evidence="6">Belongs to the RnfG family.</text>
</comment>
<evidence type="ECO:0000256" key="5">
    <source>
        <dbReference type="ARBA" id="ARBA00022982"/>
    </source>
</evidence>
<dbReference type="EC" id="7.-.-.-" evidence="6"/>
<dbReference type="GO" id="GO:0005886">
    <property type="term" value="C:plasma membrane"/>
    <property type="evidence" value="ECO:0007669"/>
    <property type="project" value="UniProtKB-SubCell"/>
</dbReference>
<dbReference type="InterPro" id="IPR010209">
    <property type="entry name" value="Ion_transpt_RnfG/RsxG"/>
</dbReference>
<dbReference type="GO" id="GO:0010181">
    <property type="term" value="F:FMN binding"/>
    <property type="evidence" value="ECO:0007669"/>
    <property type="project" value="InterPro"/>
</dbReference>
<evidence type="ECO:0000256" key="2">
    <source>
        <dbReference type="ARBA" id="ARBA00022553"/>
    </source>
</evidence>
<dbReference type="EMBL" id="AP019536">
    <property type="protein sequence ID" value="BBI98482.1"/>
    <property type="molecule type" value="Genomic_DNA"/>
</dbReference>
<evidence type="ECO:0000256" key="4">
    <source>
        <dbReference type="ARBA" id="ARBA00022643"/>
    </source>
</evidence>
<keyword evidence="2 6" id="KW-0597">Phosphoprotein</keyword>
<dbReference type="SMART" id="SM00900">
    <property type="entry name" value="FMN_bind"/>
    <property type="match status" value="1"/>
</dbReference>
<feature type="domain" description="FMN-binding" evidence="8">
    <location>
        <begin position="108"/>
        <end position="210"/>
    </location>
</feature>
<feature type="modified residue" description="FMN phosphoryl threonine" evidence="6">
    <location>
        <position position="193"/>
    </location>
</feature>
<comment type="function">
    <text evidence="6">Part of a membrane-bound complex that couples electron transfer with translocation of ions across the membrane.</text>
</comment>
<dbReference type="RefSeq" id="WP_212786121.1">
    <property type="nucleotide sequence ID" value="NZ_AP019536.1"/>
</dbReference>
<dbReference type="PANTHER" id="PTHR36118:SF1">
    <property type="entry name" value="ION-TRANSLOCATING OXIDOREDUCTASE COMPLEX SUBUNIT G"/>
    <property type="match status" value="1"/>
</dbReference>
<protein>
    <recommendedName>
        <fullName evidence="6">Ion-translocating oxidoreductase complex subunit G</fullName>
        <ecNumber evidence="6">7.-.-.-</ecNumber>
    </recommendedName>
    <alternativeName>
        <fullName evidence="6">Rnf electron transport complex subunit G</fullName>
    </alternativeName>
</protein>
<keyword evidence="5 6" id="KW-0249">Electron transport</keyword>
<comment type="cofactor">
    <cofactor evidence="6">
        <name>FMN</name>
        <dbReference type="ChEBI" id="CHEBI:58210"/>
    </cofactor>
</comment>
<accession>A0AAN1SXK3</accession>
<evidence type="ECO:0000313" key="9">
    <source>
        <dbReference type="EMBL" id="BBI98482.1"/>
    </source>
</evidence>
<proteinExistence type="inferred from homology"/>
<name>A0AAN1SXK3_9PROT</name>
<organism evidence="9 10">
    <name type="scientific">Ferrigenium kumadai</name>
    <dbReference type="NCBI Taxonomy" id="1682490"/>
    <lineage>
        <taxon>Bacteria</taxon>
        <taxon>Pseudomonadati</taxon>
        <taxon>Pseudomonadota</taxon>
        <taxon>Betaproteobacteria</taxon>
        <taxon>Nitrosomonadales</taxon>
        <taxon>Gallionellaceae</taxon>
        <taxon>Ferrigenium</taxon>
    </lineage>
</organism>
<keyword evidence="4 6" id="KW-0288">FMN</keyword>
<evidence type="ECO:0000256" key="7">
    <source>
        <dbReference type="SAM" id="Phobius"/>
    </source>
</evidence>
<feature type="transmembrane region" description="Helical" evidence="7">
    <location>
        <begin position="15"/>
        <end position="34"/>
    </location>
</feature>
<dbReference type="PANTHER" id="PTHR36118">
    <property type="entry name" value="ION-TRANSLOCATING OXIDOREDUCTASE COMPLEX SUBUNIT G"/>
    <property type="match status" value="1"/>
</dbReference>
<keyword evidence="6 7" id="KW-0812">Transmembrane</keyword>
<evidence type="ECO:0000256" key="6">
    <source>
        <dbReference type="HAMAP-Rule" id="MF_00479"/>
    </source>
</evidence>
<keyword evidence="1 6" id="KW-0813">Transport</keyword>
<dbReference type="KEGG" id="fku:FGKAn22_01750"/>
<keyword evidence="6 7" id="KW-1133">Transmembrane helix</keyword>
<dbReference type="PIRSF" id="PIRSF006091">
    <property type="entry name" value="E_trnsport_RnfG"/>
    <property type="match status" value="1"/>
</dbReference>
<evidence type="ECO:0000313" key="10">
    <source>
        <dbReference type="Proteomes" id="UP001319121"/>
    </source>
</evidence>
<dbReference type="HAMAP" id="MF_00479">
    <property type="entry name" value="RsxG_RnfG"/>
    <property type="match status" value="1"/>
</dbReference>
<dbReference type="InterPro" id="IPR007329">
    <property type="entry name" value="FMN-bd"/>
</dbReference>
<dbReference type="GO" id="GO:0022900">
    <property type="term" value="P:electron transport chain"/>
    <property type="evidence" value="ECO:0007669"/>
    <property type="project" value="UniProtKB-UniRule"/>
</dbReference>
<gene>
    <name evidence="6" type="primary">rnfG</name>
    <name evidence="9" type="ORF">FGKAn22_01750</name>
</gene>
<keyword evidence="3 6" id="KW-0285">Flavoprotein</keyword>
<sequence>MSEPAQIQVTPGNKMIATMVLVASICGVLIVGAFESTQDAIADNKRITLERAVFKVLPGAASVREYVATTAGIQPLSGAVPEGGVKFYAAYDQAGALRGIAAEAAGKGYADTVRVLYGYDAKCQCIIGIGVVSMRETPGIGDKIITDQAFLKNFEALDVRVNTEMTALANAVKVVKHGTKTSPWQIDAIAGATVTSKAVGRGINESAQKLLPKLVPHIGELKP</sequence>
<comment type="subunit">
    <text evidence="6">The complex is composed of six subunits: RnfA, RnfB, RnfC, RnfD, RnfE and RnfG.</text>
</comment>
<keyword evidence="10" id="KW-1185">Reference proteome</keyword>
<keyword evidence="6 7" id="KW-0472">Membrane</keyword>
<keyword evidence="6" id="KW-1003">Cell membrane</keyword>